<keyword evidence="3" id="KW-1185">Reference proteome</keyword>
<dbReference type="Proteomes" id="UP000737018">
    <property type="component" value="Unassembled WGS sequence"/>
</dbReference>
<evidence type="ECO:0000313" key="3">
    <source>
        <dbReference type="Proteomes" id="UP000737018"/>
    </source>
</evidence>
<sequence>MANHLNHPNPRRQIYGEQNVGHGGKPKTPQPQQHTRRRSTAHPPTATVQPIFNPPWQTSTTANPPRRSAAPRPPRPTTPQTHYDPDSQTTTPPPPDPTHPSTSRSVKTRTETHGSASYSLDLCFVGVEA</sequence>
<gene>
    <name evidence="2" type="ORF">CMV_017134</name>
</gene>
<protein>
    <submittedName>
        <fullName evidence="2">Uncharacterized protein</fullName>
    </submittedName>
</protein>
<evidence type="ECO:0000256" key="1">
    <source>
        <dbReference type="SAM" id="MobiDB-lite"/>
    </source>
</evidence>
<accession>A0A8J4VQZ4</accession>
<organism evidence="2 3">
    <name type="scientific">Castanea mollissima</name>
    <name type="common">Chinese chestnut</name>
    <dbReference type="NCBI Taxonomy" id="60419"/>
    <lineage>
        <taxon>Eukaryota</taxon>
        <taxon>Viridiplantae</taxon>
        <taxon>Streptophyta</taxon>
        <taxon>Embryophyta</taxon>
        <taxon>Tracheophyta</taxon>
        <taxon>Spermatophyta</taxon>
        <taxon>Magnoliopsida</taxon>
        <taxon>eudicotyledons</taxon>
        <taxon>Gunneridae</taxon>
        <taxon>Pentapetalae</taxon>
        <taxon>rosids</taxon>
        <taxon>fabids</taxon>
        <taxon>Fagales</taxon>
        <taxon>Fagaceae</taxon>
        <taxon>Castanea</taxon>
    </lineage>
</organism>
<comment type="caution">
    <text evidence="2">The sequence shown here is derived from an EMBL/GenBank/DDBJ whole genome shotgun (WGS) entry which is preliminary data.</text>
</comment>
<dbReference type="EMBL" id="JRKL02002696">
    <property type="protein sequence ID" value="KAF3957896.1"/>
    <property type="molecule type" value="Genomic_DNA"/>
</dbReference>
<feature type="region of interest" description="Disordered" evidence="1">
    <location>
        <begin position="1"/>
        <end position="120"/>
    </location>
</feature>
<proteinExistence type="predicted"/>
<dbReference type="AlphaFoldDB" id="A0A8J4VQZ4"/>
<feature type="compositionally biased region" description="Low complexity" evidence="1">
    <location>
        <begin position="60"/>
        <end position="70"/>
    </location>
</feature>
<reference evidence="2" key="1">
    <citation type="submission" date="2020-03" db="EMBL/GenBank/DDBJ databases">
        <title>Castanea mollissima Vanexum genome sequencing.</title>
        <authorList>
            <person name="Staton M."/>
        </authorList>
    </citation>
    <scope>NUCLEOTIDE SEQUENCE</scope>
    <source>
        <tissue evidence="2">Leaf</tissue>
    </source>
</reference>
<feature type="compositionally biased region" description="Polar residues" evidence="1">
    <location>
        <begin position="46"/>
        <end position="59"/>
    </location>
</feature>
<evidence type="ECO:0000313" key="2">
    <source>
        <dbReference type="EMBL" id="KAF3957896.1"/>
    </source>
</evidence>
<name>A0A8J4VQZ4_9ROSI</name>